<gene>
    <name evidence="2" type="ORF">POM88_013141</name>
</gene>
<feature type="region of interest" description="Disordered" evidence="1">
    <location>
        <begin position="261"/>
        <end position="386"/>
    </location>
</feature>
<accession>A0AAD8IY14</accession>
<keyword evidence="3" id="KW-1185">Reference proteome</keyword>
<dbReference type="AlphaFoldDB" id="A0AAD8IY14"/>
<reference evidence="2" key="1">
    <citation type="submission" date="2023-02" db="EMBL/GenBank/DDBJ databases">
        <title>Genome of toxic invasive species Heracleum sosnowskyi carries increased number of genes despite the absence of recent whole-genome duplications.</title>
        <authorList>
            <person name="Schelkunov M."/>
            <person name="Shtratnikova V."/>
            <person name="Makarenko M."/>
            <person name="Klepikova A."/>
            <person name="Omelchenko D."/>
            <person name="Novikova G."/>
            <person name="Obukhova E."/>
            <person name="Bogdanov V."/>
            <person name="Penin A."/>
            <person name="Logacheva M."/>
        </authorList>
    </citation>
    <scope>NUCLEOTIDE SEQUENCE</scope>
    <source>
        <strain evidence="2">Hsosn_3</strain>
        <tissue evidence="2">Leaf</tissue>
    </source>
</reference>
<reference evidence="2" key="2">
    <citation type="submission" date="2023-05" db="EMBL/GenBank/DDBJ databases">
        <authorList>
            <person name="Schelkunov M.I."/>
        </authorList>
    </citation>
    <scope>NUCLEOTIDE SEQUENCE</scope>
    <source>
        <strain evidence="2">Hsosn_3</strain>
        <tissue evidence="2">Leaf</tissue>
    </source>
</reference>
<dbReference type="EMBL" id="JAUIZM010000003">
    <property type="protein sequence ID" value="KAK1394085.1"/>
    <property type="molecule type" value="Genomic_DNA"/>
</dbReference>
<feature type="region of interest" description="Disordered" evidence="1">
    <location>
        <begin position="1"/>
        <end position="22"/>
    </location>
</feature>
<feature type="compositionally biased region" description="Polar residues" evidence="1">
    <location>
        <begin position="317"/>
        <end position="373"/>
    </location>
</feature>
<proteinExistence type="predicted"/>
<feature type="compositionally biased region" description="Polar residues" evidence="1">
    <location>
        <begin position="266"/>
        <end position="279"/>
    </location>
</feature>
<organism evidence="2 3">
    <name type="scientific">Heracleum sosnowskyi</name>
    <dbReference type="NCBI Taxonomy" id="360622"/>
    <lineage>
        <taxon>Eukaryota</taxon>
        <taxon>Viridiplantae</taxon>
        <taxon>Streptophyta</taxon>
        <taxon>Embryophyta</taxon>
        <taxon>Tracheophyta</taxon>
        <taxon>Spermatophyta</taxon>
        <taxon>Magnoliopsida</taxon>
        <taxon>eudicotyledons</taxon>
        <taxon>Gunneridae</taxon>
        <taxon>Pentapetalae</taxon>
        <taxon>asterids</taxon>
        <taxon>campanulids</taxon>
        <taxon>Apiales</taxon>
        <taxon>Apiaceae</taxon>
        <taxon>Apioideae</taxon>
        <taxon>apioid superclade</taxon>
        <taxon>Tordylieae</taxon>
        <taxon>Tordyliinae</taxon>
        <taxon>Heracleum</taxon>
    </lineage>
</organism>
<sequence>MSEAKSLQPASPDNKGIGEKAVDFAQFASPKKHNGGASVDINGFAKIVSKKKHSQSANVGLAPNSQVPDHRMSKAISLQVASPDDEGIGDKAASVAQLASLKKRSRGASVGIDGILDQKKDSQTTNVGKQGNFAPNSKVTKPTIEKAGYTDQVRCLLFCYFYLQHTSKSRYLQAASPDDEGIGDKAAGLAQLATLKIRNGGASFGIDGIVNQKKDSRSANIGKLDSFAPNSKVTKPTIEKAGYTDQVRMRRLRSHVENVPALSEQGVPTHSGQHVQAKSGQHIRAHSEQGTGKRVQVHTGQSFAARSPSRPDLKILVSSQSILHSPTQSGQRTSLSAQSTPNESLQLSAQSRQHTPESQSQPSTLNVSSTAANDNVCWNMGSTQRD</sequence>
<protein>
    <submittedName>
        <fullName evidence="2">Uncharacterized protein</fullName>
    </submittedName>
</protein>
<comment type="caution">
    <text evidence="2">The sequence shown here is derived from an EMBL/GenBank/DDBJ whole genome shotgun (WGS) entry which is preliminary data.</text>
</comment>
<dbReference type="Proteomes" id="UP001237642">
    <property type="component" value="Unassembled WGS sequence"/>
</dbReference>
<evidence type="ECO:0000313" key="3">
    <source>
        <dbReference type="Proteomes" id="UP001237642"/>
    </source>
</evidence>
<name>A0AAD8IY14_9APIA</name>
<evidence type="ECO:0000313" key="2">
    <source>
        <dbReference type="EMBL" id="KAK1394085.1"/>
    </source>
</evidence>
<evidence type="ECO:0000256" key="1">
    <source>
        <dbReference type="SAM" id="MobiDB-lite"/>
    </source>
</evidence>